<keyword evidence="3" id="KW-1185">Reference proteome</keyword>
<accession>A0A2P2DIN4</accession>
<comment type="caution">
    <text evidence="2">The sequence shown here is derived from an EMBL/GenBank/DDBJ whole genome shotgun (WGS) entry which is preliminary data.</text>
</comment>
<dbReference type="OrthoDB" id="327836at2"/>
<dbReference type="Proteomes" id="UP000245206">
    <property type="component" value="Unassembled WGS sequence"/>
</dbReference>
<sequence length="199" mass="22674">MYRFRVEPFKVILIPKEGKSITLETVDGTGIFMSAVLDQVTEKFKANMAPHDALSLEFQKIKEKALENLSKEEKELLQDYVQSGNRIAKFYNEYCSKALKNWDLDKAKILDTIPKYQLNQFVEHLVTAVLGGRTPDPIPSNLSQEELVKKNKSWKKKKNKKKRFGSSPMNDFAGGDSTQQKFKHGINSEGTGNGRRMNT</sequence>
<dbReference type="AlphaFoldDB" id="A0A2P2DIN4"/>
<evidence type="ECO:0000313" key="3">
    <source>
        <dbReference type="Proteomes" id="UP000245206"/>
    </source>
</evidence>
<feature type="region of interest" description="Disordered" evidence="1">
    <location>
        <begin position="149"/>
        <end position="199"/>
    </location>
</feature>
<name>A0A2P2DIN4_9LEPT</name>
<organism evidence="2 3">
    <name type="scientific">Leptospira ellinghausenii</name>
    <dbReference type="NCBI Taxonomy" id="1917822"/>
    <lineage>
        <taxon>Bacteria</taxon>
        <taxon>Pseudomonadati</taxon>
        <taxon>Spirochaetota</taxon>
        <taxon>Spirochaetia</taxon>
        <taxon>Leptospirales</taxon>
        <taxon>Leptospiraceae</taxon>
        <taxon>Leptospira</taxon>
    </lineage>
</organism>
<dbReference type="EMBL" id="BFAZ01000013">
    <property type="protein sequence ID" value="GBF44502.1"/>
    <property type="molecule type" value="Genomic_DNA"/>
</dbReference>
<reference evidence="3" key="1">
    <citation type="journal article" date="2019" name="Microbiol. Immunol.">
        <title>Molecular and phenotypic characterization of Leptospira johnsonii sp. nov., Leptospira ellinghausenii sp. nov. and Leptospira ryugenii sp. nov. isolated from soil and water in Japan.</title>
        <authorList>
            <person name="Masuzawa T."/>
            <person name="Saito M."/>
            <person name="Nakao R."/>
            <person name="Nikaido Y."/>
            <person name="Matsumoto M."/>
            <person name="Ogawa M."/>
            <person name="Yokoyama M."/>
            <person name="Hidaka Y."/>
            <person name="Tomita J."/>
            <person name="Sakakibara K."/>
            <person name="Suzuki K."/>
            <person name="Yasuda S."/>
            <person name="Sato H."/>
            <person name="Yamaguchi M."/>
            <person name="Yoshida S.I."/>
            <person name="Koizumi N."/>
            <person name="Kawamura Y."/>
        </authorList>
    </citation>
    <scope>NUCLEOTIDE SEQUENCE [LARGE SCALE GENOMIC DNA]</scope>
    <source>
        <strain evidence="3">E18</strain>
    </source>
</reference>
<proteinExistence type="predicted"/>
<gene>
    <name evidence="2" type="ORF">LPTSP2_38050</name>
</gene>
<evidence type="ECO:0000256" key="1">
    <source>
        <dbReference type="SAM" id="MobiDB-lite"/>
    </source>
</evidence>
<protein>
    <submittedName>
        <fullName evidence="2">Uncharacterized protein</fullName>
    </submittedName>
</protein>
<dbReference type="RefSeq" id="WP_108961474.1">
    <property type="nucleotide sequence ID" value="NZ_BFAZ01000013.1"/>
</dbReference>
<feature type="compositionally biased region" description="Basic residues" evidence="1">
    <location>
        <begin position="150"/>
        <end position="164"/>
    </location>
</feature>
<evidence type="ECO:0000313" key="2">
    <source>
        <dbReference type="EMBL" id="GBF44502.1"/>
    </source>
</evidence>